<dbReference type="GO" id="GO:0003677">
    <property type="term" value="F:DNA binding"/>
    <property type="evidence" value="ECO:0007669"/>
    <property type="project" value="UniProtKB-UniRule"/>
</dbReference>
<evidence type="ECO:0000256" key="2">
    <source>
        <dbReference type="PROSITE-ProRule" id="PRU01091"/>
    </source>
</evidence>
<keyword evidence="1 2" id="KW-0238">DNA-binding</keyword>
<gene>
    <name evidence="6" type="ORF">B9059_021245</name>
    <name evidence="5" type="ORF">DXF87_24970</name>
</gene>
<keyword evidence="3" id="KW-0472">Membrane</keyword>
<protein>
    <submittedName>
        <fullName evidence="6">Winged helix family transcriptional regulator</fullName>
    </submittedName>
</protein>
<evidence type="ECO:0000313" key="7">
    <source>
        <dbReference type="Proteomes" id="UP000255291"/>
    </source>
</evidence>
<sequence>MDKESEMVFVIDNRVFYRSEDGAIWPSGDEGSTVILTLTMNRLLTCLLERHGQVLTRNELLDNVWDAHGLRSSSHTLNKYISELRKHFVQFGITDECITTVPRVGFMFNSDIDVRDITESTIADGRLKEDEESEIIKVVHRTAVAGKNKVLHYTLALIVLLISATLVVSGLVIPSKDVKEIKQIKPHFLFNYDTCPVYTVQSNSASLSEQKKELFLELANSNHIQCLEGTSFLYQVSESYLYGNKGRAFISRCTQKNNNYISCLNNYWSGYERNQ</sequence>
<comment type="caution">
    <text evidence="6">The sequence shown here is derived from an EMBL/GenBank/DDBJ whole genome shotgun (WGS) entry which is preliminary data.</text>
</comment>
<dbReference type="Proteomes" id="UP000286098">
    <property type="component" value="Unassembled WGS sequence"/>
</dbReference>
<evidence type="ECO:0000256" key="1">
    <source>
        <dbReference type="ARBA" id="ARBA00023125"/>
    </source>
</evidence>
<reference evidence="6 8" key="2">
    <citation type="submission" date="2018-10" db="EMBL/GenBank/DDBJ databases">
        <authorList>
            <person name="Vanduin D."/>
            <person name="Fouts D."/>
            <person name="Wright M."/>
            <person name="Sutton G."/>
            <person name="Nguyen K."/>
            <person name="Kreiswirth B."/>
            <person name="Chen L."/>
            <person name="Rojas L."/>
            <person name="Hujer A."/>
            <person name="Hujer K."/>
            <person name="Bonomo R."/>
            <person name="Adams M."/>
        </authorList>
    </citation>
    <scope>NUCLEOTIDE SEQUENCE [LARGE SCALE GENOMIC DNA]</scope>
    <source>
        <strain evidence="6 8">CRK0054</strain>
    </source>
</reference>
<organism evidence="6 8">
    <name type="scientific">Enterobacter roggenkampii</name>
    <dbReference type="NCBI Taxonomy" id="1812935"/>
    <lineage>
        <taxon>Bacteria</taxon>
        <taxon>Pseudomonadati</taxon>
        <taxon>Pseudomonadota</taxon>
        <taxon>Gammaproteobacteria</taxon>
        <taxon>Enterobacterales</taxon>
        <taxon>Enterobacteriaceae</taxon>
        <taxon>Enterobacter</taxon>
        <taxon>Enterobacter cloacae complex</taxon>
    </lineage>
</organism>
<evidence type="ECO:0000256" key="3">
    <source>
        <dbReference type="SAM" id="Phobius"/>
    </source>
</evidence>
<dbReference type="SUPFAM" id="SSF46894">
    <property type="entry name" value="C-terminal effector domain of the bipartite response regulators"/>
    <property type="match status" value="1"/>
</dbReference>
<evidence type="ECO:0000259" key="4">
    <source>
        <dbReference type="PROSITE" id="PS51755"/>
    </source>
</evidence>
<evidence type="ECO:0000313" key="8">
    <source>
        <dbReference type="Proteomes" id="UP000286098"/>
    </source>
</evidence>
<feature type="domain" description="OmpR/PhoB-type" evidence="4">
    <location>
        <begin position="6"/>
        <end position="110"/>
    </location>
</feature>
<dbReference type="AlphaFoldDB" id="A0AAX1WDH8"/>
<feature type="DNA-binding region" description="OmpR/PhoB-type" evidence="2">
    <location>
        <begin position="6"/>
        <end position="110"/>
    </location>
</feature>
<dbReference type="InterPro" id="IPR001867">
    <property type="entry name" value="OmpR/PhoB-type_DNA-bd"/>
</dbReference>
<dbReference type="InterPro" id="IPR036388">
    <property type="entry name" value="WH-like_DNA-bd_sf"/>
</dbReference>
<evidence type="ECO:0000313" key="6">
    <source>
        <dbReference type="EMBL" id="RNT35539.1"/>
    </source>
</evidence>
<dbReference type="CDD" id="cd00383">
    <property type="entry name" value="trans_reg_C"/>
    <property type="match status" value="1"/>
</dbReference>
<keyword evidence="3" id="KW-0812">Transmembrane</keyword>
<dbReference type="InterPro" id="IPR016032">
    <property type="entry name" value="Sig_transdc_resp-reg_C-effctor"/>
</dbReference>
<reference evidence="5 7" key="1">
    <citation type="submission" date="2018-07" db="EMBL/GenBank/DDBJ databases">
        <title>The use of a cohorting ward and systematic surveillance cultures for the control of a Klebsiella pneumoniae carbapenemase (KPC)-producing Enterobacteriaceae outbreak.</title>
        <authorList>
            <person name="Doi Y."/>
        </authorList>
    </citation>
    <scope>NUCLEOTIDE SEQUENCE [LARGE SCALE GENOMIC DNA]</scope>
    <source>
        <strain evidence="5 7">1-RC-17-04017</strain>
    </source>
</reference>
<feature type="transmembrane region" description="Helical" evidence="3">
    <location>
        <begin position="150"/>
        <end position="173"/>
    </location>
</feature>
<dbReference type="SMART" id="SM00862">
    <property type="entry name" value="Trans_reg_C"/>
    <property type="match status" value="1"/>
</dbReference>
<dbReference type="PROSITE" id="PS51755">
    <property type="entry name" value="OMPR_PHOB"/>
    <property type="match status" value="1"/>
</dbReference>
<dbReference type="EMBL" id="QRBW01000116">
    <property type="protein sequence ID" value="RDT56008.1"/>
    <property type="molecule type" value="Genomic_DNA"/>
</dbReference>
<dbReference type="EMBL" id="NEYZ02000085">
    <property type="protein sequence ID" value="RNT35539.1"/>
    <property type="molecule type" value="Genomic_DNA"/>
</dbReference>
<proteinExistence type="predicted"/>
<dbReference type="GO" id="GO:0006355">
    <property type="term" value="P:regulation of DNA-templated transcription"/>
    <property type="evidence" value="ECO:0007669"/>
    <property type="project" value="InterPro"/>
</dbReference>
<keyword evidence="3" id="KW-1133">Transmembrane helix</keyword>
<accession>A0AAX1WDH8</accession>
<evidence type="ECO:0000313" key="5">
    <source>
        <dbReference type="EMBL" id="RDT56008.1"/>
    </source>
</evidence>
<dbReference type="Pfam" id="PF00486">
    <property type="entry name" value="Trans_reg_C"/>
    <property type="match status" value="1"/>
</dbReference>
<dbReference type="Proteomes" id="UP000255291">
    <property type="component" value="Unassembled WGS sequence"/>
</dbReference>
<dbReference type="Gene3D" id="1.10.10.10">
    <property type="entry name" value="Winged helix-like DNA-binding domain superfamily/Winged helix DNA-binding domain"/>
    <property type="match status" value="1"/>
</dbReference>
<dbReference type="GO" id="GO:0000160">
    <property type="term" value="P:phosphorelay signal transduction system"/>
    <property type="evidence" value="ECO:0007669"/>
    <property type="project" value="InterPro"/>
</dbReference>
<name>A0AAX1WDH8_9ENTR</name>